<accession>A0A6B3C5J3</accession>
<evidence type="ECO:0000313" key="2">
    <source>
        <dbReference type="EMBL" id="NEC91676.1"/>
    </source>
</evidence>
<feature type="region of interest" description="Disordered" evidence="1">
    <location>
        <begin position="74"/>
        <end position="157"/>
    </location>
</feature>
<feature type="compositionally biased region" description="Low complexity" evidence="1">
    <location>
        <begin position="106"/>
        <end position="131"/>
    </location>
</feature>
<feature type="compositionally biased region" description="Polar residues" evidence="1">
    <location>
        <begin position="80"/>
        <end position="93"/>
    </location>
</feature>
<proteinExistence type="predicted"/>
<dbReference type="PROSITE" id="PS51257">
    <property type="entry name" value="PROKAR_LIPOPROTEIN"/>
    <property type="match status" value="1"/>
</dbReference>
<gene>
    <name evidence="2" type="ORF">G3I71_39115</name>
</gene>
<reference evidence="2" key="1">
    <citation type="submission" date="2020-01" db="EMBL/GenBank/DDBJ databases">
        <title>Insect and environment-associated Actinomycetes.</title>
        <authorList>
            <person name="Currrie C."/>
            <person name="Chevrette M."/>
            <person name="Carlson C."/>
            <person name="Stubbendieck R."/>
            <person name="Wendt-Pienkowski E."/>
        </authorList>
    </citation>
    <scope>NUCLEOTIDE SEQUENCE</scope>
    <source>
        <strain evidence="2">SID12501</strain>
    </source>
</reference>
<organism evidence="2">
    <name type="scientific">Streptomyces sp. SID12501</name>
    <dbReference type="NCBI Taxonomy" id="2706042"/>
    <lineage>
        <taxon>Bacteria</taxon>
        <taxon>Bacillati</taxon>
        <taxon>Actinomycetota</taxon>
        <taxon>Actinomycetes</taxon>
        <taxon>Kitasatosporales</taxon>
        <taxon>Streptomycetaceae</taxon>
        <taxon>Streptomyces</taxon>
    </lineage>
</organism>
<comment type="caution">
    <text evidence="2">The sequence shown here is derived from an EMBL/GenBank/DDBJ whole genome shotgun (WGS) entry which is preliminary data.</text>
</comment>
<dbReference type="RefSeq" id="WP_164322626.1">
    <property type="nucleotide sequence ID" value="NZ_JAAGLU010000046.1"/>
</dbReference>
<name>A0A6B3C5J3_9ACTN</name>
<feature type="compositionally biased region" description="Pro residues" evidence="1">
    <location>
        <begin position="132"/>
        <end position="147"/>
    </location>
</feature>
<dbReference type="EMBL" id="JAAGLU010000046">
    <property type="protein sequence ID" value="NEC91676.1"/>
    <property type="molecule type" value="Genomic_DNA"/>
</dbReference>
<evidence type="ECO:0000256" key="1">
    <source>
        <dbReference type="SAM" id="MobiDB-lite"/>
    </source>
</evidence>
<sequence length="248" mass="25565">MLRQTRATHTTHDRRGAIALTTSAAVVACALTGVLAACGVSGGPDEAYVPVERPAIGGTAVAPTGEVTFVPLEGPESETVVPNSPSRQTSRPLTPSTAPGSPPVPAAGSNSARTSTNPATPAPTSTQTSVSTPPPAPTTPEPSPPIGPAYLTTGAPVREPTDKRWCEKVTLAFHNTGGSPVRSGTVTFGTHIIDLLGIDWATIGSTVALPTPIGPGARREQSWTVCVEEWRVPWGMRVETRVAGVEWA</sequence>
<dbReference type="AlphaFoldDB" id="A0A6B3C5J3"/>
<protein>
    <submittedName>
        <fullName evidence="2">Uncharacterized protein</fullName>
    </submittedName>
</protein>